<sequence>MSLRQKKAAQTRQRMVDVAVALFERNGYEATKMETIAEKAEVGTTTLYRYFPTKELLLLEQFADVLDLSTRLRDRPAAEPLAIALGEVLLDVGRTVDDPKRNIASLRSLIDNSPGPRAKLWDYFLQARDRLTVAIAEREGVPATDLGARVTAAMTLELLQLIDVTHAQSDPPVPHAAVTASMLQQLSQADIHLPVAPALVGR</sequence>
<keyword evidence="3" id="KW-0804">Transcription</keyword>
<dbReference type="Gene3D" id="1.10.10.60">
    <property type="entry name" value="Homeodomain-like"/>
    <property type="match status" value="1"/>
</dbReference>
<evidence type="ECO:0000256" key="3">
    <source>
        <dbReference type="ARBA" id="ARBA00023163"/>
    </source>
</evidence>
<keyword evidence="2 4" id="KW-0238">DNA-binding</keyword>
<organism evidence="6 7">
    <name type="scientific">Microbacterium insulae</name>
    <dbReference type="NCBI Taxonomy" id="483014"/>
    <lineage>
        <taxon>Bacteria</taxon>
        <taxon>Bacillati</taxon>
        <taxon>Actinomycetota</taxon>
        <taxon>Actinomycetes</taxon>
        <taxon>Micrococcales</taxon>
        <taxon>Microbacteriaceae</taxon>
        <taxon>Microbacterium</taxon>
    </lineage>
</organism>
<dbReference type="InterPro" id="IPR050109">
    <property type="entry name" value="HTH-type_TetR-like_transc_reg"/>
</dbReference>
<evidence type="ECO:0000256" key="4">
    <source>
        <dbReference type="PROSITE-ProRule" id="PRU00335"/>
    </source>
</evidence>
<dbReference type="EMBL" id="JBHTII010000001">
    <property type="protein sequence ID" value="MFD0790372.1"/>
    <property type="molecule type" value="Genomic_DNA"/>
</dbReference>
<dbReference type="Pfam" id="PF00440">
    <property type="entry name" value="TetR_N"/>
    <property type="match status" value="1"/>
</dbReference>
<dbReference type="RefSeq" id="WP_204978164.1">
    <property type="nucleotide sequence ID" value="NZ_JBHTII010000001.1"/>
</dbReference>
<proteinExistence type="predicted"/>
<evidence type="ECO:0000256" key="1">
    <source>
        <dbReference type="ARBA" id="ARBA00023015"/>
    </source>
</evidence>
<evidence type="ECO:0000313" key="7">
    <source>
        <dbReference type="Proteomes" id="UP001597055"/>
    </source>
</evidence>
<accession>A0ABW3AHH7</accession>
<dbReference type="PANTHER" id="PTHR30055">
    <property type="entry name" value="HTH-TYPE TRANSCRIPTIONAL REGULATOR RUTR"/>
    <property type="match status" value="1"/>
</dbReference>
<dbReference type="Gene3D" id="1.10.357.10">
    <property type="entry name" value="Tetracycline Repressor, domain 2"/>
    <property type="match status" value="1"/>
</dbReference>
<evidence type="ECO:0000259" key="5">
    <source>
        <dbReference type="PROSITE" id="PS50977"/>
    </source>
</evidence>
<reference evidence="7" key="1">
    <citation type="journal article" date="2019" name="Int. J. Syst. Evol. Microbiol.">
        <title>The Global Catalogue of Microorganisms (GCM) 10K type strain sequencing project: providing services to taxonomists for standard genome sequencing and annotation.</title>
        <authorList>
            <consortium name="The Broad Institute Genomics Platform"/>
            <consortium name="The Broad Institute Genome Sequencing Center for Infectious Disease"/>
            <person name="Wu L."/>
            <person name="Ma J."/>
        </authorList>
    </citation>
    <scope>NUCLEOTIDE SEQUENCE [LARGE SCALE GENOMIC DNA]</scope>
    <source>
        <strain evidence="7">CCUG 54523</strain>
    </source>
</reference>
<dbReference type="InterPro" id="IPR009057">
    <property type="entry name" value="Homeodomain-like_sf"/>
</dbReference>
<gene>
    <name evidence="6" type="ORF">ACFQ0P_08180</name>
</gene>
<dbReference type="PANTHER" id="PTHR30055:SF234">
    <property type="entry name" value="HTH-TYPE TRANSCRIPTIONAL REGULATOR BETI"/>
    <property type="match status" value="1"/>
</dbReference>
<dbReference type="PROSITE" id="PS50977">
    <property type="entry name" value="HTH_TETR_2"/>
    <property type="match status" value="1"/>
</dbReference>
<name>A0ABW3AHH7_9MICO</name>
<keyword evidence="1" id="KW-0805">Transcription regulation</keyword>
<comment type="caution">
    <text evidence="6">The sequence shown here is derived from an EMBL/GenBank/DDBJ whole genome shotgun (WGS) entry which is preliminary data.</text>
</comment>
<protein>
    <submittedName>
        <fullName evidence="6">TetR/AcrR family transcriptional regulator</fullName>
    </submittedName>
</protein>
<evidence type="ECO:0000313" key="6">
    <source>
        <dbReference type="EMBL" id="MFD0790372.1"/>
    </source>
</evidence>
<evidence type="ECO:0000256" key="2">
    <source>
        <dbReference type="ARBA" id="ARBA00023125"/>
    </source>
</evidence>
<keyword evidence="7" id="KW-1185">Reference proteome</keyword>
<dbReference type="SUPFAM" id="SSF46689">
    <property type="entry name" value="Homeodomain-like"/>
    <property type="match status" value="1"/>
</dbReference>
<feature type="domain" description="HTH tetR-type" evidence="5">
    <location>
        <begin position="9"/>
        <end position="69"/>
    </location>
</feature>
<dbReference type="InterPro" id="IPR001647">
    <property type="entry name" value="HTH_TetR"/>
</dbReference>
<dbReference type="Proteomes" id="UP001597055">
    <property type="component" value="Unassembled WGS sequence"/>
</dbReference>
<dbReference type="PRINTS" id="PR00455">
    <property type="entry name" value="HTHTETR"/>
</dbReference>
<feature type="DNA-binding region" description="H-T-H motif" evidence="4">
    <location>
        <begin position="32"/>
        <end position="51"/>
    </location>
</feature>